<dbReference type="Pfam" id="PF01762">
    <property type="entry name" value="Galactosyl_T"/>
    <property type="match status" value="1"/>
</dbReference>
<gene>
    <name evidence="16" type="ORF">PECUL_23A004002</name>
</gene>
<dbReference type="Proteomes" id="UP001295444">
    <property type="component" value="Chromosome 08"/>
</dbReference>
<keyword evidence="5" id="KW-0808">Transferase</keyword>
<evidence type="ECO:0000256" key="13">
    <source>
        <dbReference type="RuleBase" id="RU363063"/>
    </source>
</evidence>
<comment type="pathway">
    <text evidence="2">Protein modification; protein glycosylation.</text>
</comment>
<keyword evidence="10" id="KW-0443">Lipid metabolism</keyword>
<evidence type="ECO:0000256" key="9">
    <source>
        <dbReference type="ARBA" id="ARBA00023034"/>
    </source>
</evidence>
<feature type="region of interest" description="Disordered" evidence="14">
    <location>
        <begin position="1"/>
        <end position="24"/>
    </location>
</feature>
<keyword evidence="7 13" id="KW-0735">Signal-anchor</keyword>
<dbReference type="GO" id="GO:0000139">
    <property type="term" value="C:Golgi membrane"/>
    <property type="evidence" value="ECO:0007669"/>
    <property type="project" value="UniProtKB-SubCell"/>
</dbReference>
<sequence length="462" mass="53499">MSEEGRYNHMGSAGGNTSQDVTYRPKPEVRVQMENGRKRCRWTYCGGCHLDASLKGCQTFSWHRTFDNCRVKDILNETPSPFKPALCFVNLEKLNMAYSTQLSSVCRKKFFILLIYVVVALIFLSGYVYYTHLSKNYPLNQMQIISPVKASQRNLEVMERNKVSQIIQRVILNVSTSTQTLDPNTYLNINLYDYIINEPDKCKDQNPFLIFLISTIAKEVEQRQVIRKTWANGAKDGITIMHLFMLGFENQADSKLILSESQKYHDIIQKDFKEAYNNLTFKTLMGMEWISSYCPQSKYVMKTDSDMFVNTEYLLEMLQPNLPSKQDFFTGAIAKDPVPHRWKESKWYVPYSVYPESHYPDFCSGTGYLLSGDLAPKILKSSYKIKYLHLEDVYVAICLKKEGIEITAPPTNNLFNVDRVPFSPCGYYNLITSHRMPPSLILQYWQNMQEHKGQCSRNGLTF</sequence>
<keyword evidence="6 13" id="KW-0812">Transmembrane</keyword>
<dbReference type="InterPro" id="IPR045821">
    <property type="entry name" value="B3GT2_N"/>
</dbReference>
<evidence type="ECO:0000256" key="8">
    <source>
        <dbReference type="ARBA" id="ARBA00022989"/>
    </source>
</evidence>
<dbReference type="FunFam" id="3.90.550.50:FF:000001">
    <property type="entry name" value="Hexosyltransferase"/>
    <property type="match status" value="1"/>
</dbReference>
<evidence type="ECO:0000313" key="16">
    <source>
        <dbReference type="EMBL" id="CAH2311867.1"/>
    </source>
</evidence>
<evidence type="ECO:0000259" key="15">
    <source>
        <dbReference type="Pfam" id="PF19341"/>
    </source>
</evidence>
<proteinExistence type="inferred from homology"/>
<keyword evidence="11 13" id="KW-0472">Membrane</keyword>
<evidence type="ECO:0000313" key="17">
    <source>
        <dbReference type="Proteomes" id="UP001295444"/>
    </source>
</evidence>
<feature type="transmembrane region" description="Helical" evidence="13">
    <location>
        <begin position="110"/>
        <end position="130"/>
    </location>
</feature>
<dbReference type="PANTHER" id="PTHR11214:SF217">
    <property type="entry name" value="HEXOSYLTRANSFERASE"/>
    <property type="match status" value="1"/>
</dbReference>
<name>A0AAD1WL48_PELCU</name>
<evidence type="ECO:0000256" key="6">
    <source>
        <dbReference type="ARBA" id="ARBA00022692"/>
    </source>
</evidence>
<evidence type="ECO:0000256" key="11">
    <source>
        <dbReference type="ARBA" id="ARBA00023136"/>
    </source>
</evidence>
<dbReference type="Gene3D" id="3.90.550.50">
    <property type="match status" value="1"/>
</dbReference>
<dbReference type="AlphaFoldDB" id="A0AAD1WL48"/>
<evidence type="ECO:0000256" key="4">
    <source>
        <dbReference type="ARBA" id="ARBA00022676"/>
    </source>
</evidence>
<dbReference type="EC" id="2.4.1.-" evidence="13"/>
<evidence type="ECO:0000256" key="7">
    <source>
        <dbReference type="ARBA" id="ARBA00022968"/>
    </source>
</evidence>
<keyword evidence="8 13" id="KW-1133">Transmembrane helix</keyword>
<dbReference type="GO" id="GO:0006493">
    <property type="term" value="P:protein O-linked glycosylation"/>
    <property type="evidence" value="ECO:0007669"/>
    <property type="project" value="TreeGrafter"/>
</dbReference>
<evidence type="ECO:0000256" key="12">
    <source>
        <dbReference type="ARBA" id="ARBA00023180"/>
    </source>
</evidence>
<dbReference type="GO" id="GO:0006629">
    <property type="term" value="P:lipid metabolic process"/>
    <property type="evidence" value="ECO:0007669"/>
    <property type="project" value="UniProtKB-KW"/>
</dbReference>
<evidence type="ECO:0000256" key="10">
    <source>
        <dbReference type="ARBA" id="ARBA00023098"/>
    </source>
</evidence>
<keyword evidence="12" id="KW-0325">Glycoprotein</keyword>
<dbReference type="Pfam" id="PF19341">
    <property type="entry name" value="B3GALT2_N"/>
    <property type="match status" value="1"/>
</dbReference>
<protein>
    <recommendedName>
        <fullName evidence="13">Hexosyltransferase</fullName>
        <ecNumber evidence="13">2.4.1.-</ecNumber>
    </recommendedName>
</protein>
<reference evidence="16" key="1">
    <citation type="submission" date="2022-03" db="EMBL/GenBank/DDBJ databases">
        <authorList>
            <person name="Alioto T."/>
            <person name="Alioto T."/>
            <person name="Gomez Garrido J."/>
        </authorList>
    </citation>
    <scope>NUCLEOTIDE SEQUENCE</scope>
</reference>
<dbReference type="EMBL" id="OW240919">
    <property type="protein sequence ID" value="CAH2311867.1"/>
    <property type="molecule type" value="Genomic_DNA"/>
</dbReference>
<dbReference type="GO" id="GO:0008499">
    <property type="term" value="F:N-acetyl-beta-D-glucosaminide beta-(1,3)-galactosyltransferase activity"/>
    <property type="evidence" value="ECO:0007669"/>
    <property type="project" value="TreeGrafter"/>
</dbReference>
<organism evidence="16 17">
    <name type="scientific">Pelobates cultripes</name>
    <name type="common">Western spadefoot toad</name>
    <dbReference type="NCBI Taxonomy" id="61616"/>
    <lineage>
        <taxon>Eukaryota</taxon>
        <taxon>Metazoa</taxon>
        <taxon>Chordata</taxon>
        <taxon>Craniata</taxon>
        <taxon>Vertebrata</taxon>
        <taxon>Euteleostomi</taxon>
        <taxon>Amphibia</taxon>
        <taxon>Batrachia</taxon>
        <taxon>Anura</taxon>
        <taxon>Pelobatoidea</taxon>
        <taxon>Pelobatidae</taxon>
        <taxon>Pelobates</taxon>
    </lineage>
</organism>
<dbReference type="InterPro" id="IPR002659">
    <property type="entry name" value="Glyco_trans_31"/>
</dbReference>
<evidence type="ECO:0000256" key="5">
    <source>
        <dbReference type="ARBA" id="ARBA00022679"/>
    </source>
</evidence>
<comment type="similarity">
    <text evidence="3 13">Belongs to the glycosyltransferase 31 family.</text>
</comment>
<evidence type="ECO:0000256" key="2">
    <source>
        <dbReference type="ARBA" id="ARBA00004922"/>
    </source>
</evidence>
<accession>A0AAD1WL48</accession>
<feature type="domain" description="Beta-1,3-galactosyltransferase 2 N-terminal" evidence="15">
    <location>
        <begin position="150"/>
        <end position="210"/>
    </location>
</feature>
<keyword evidence="17" id="KW-1185">Reference proteome</keyword>
<evidence type="ECO:0000256" key="14">
    <source>
        <dbReference type="SAM" id="MobiDB-lite"/>
    </source>
</evidence>
<comment type="subcellular location">
    <subcellularLocation>
        <location evidence="1 13">Golgi apparatus membrane</location>
        <topology evidence="1 13">Single-pass type II membrane protein</topology>
    </subcellularLocation>
</comment>
<keyword evidence="9 13" id="KW-0333">Golgi apparatus</keyword>
<dbReference type="PANTHER" id="PTHR11214">
    <property type="entry name" value="BETA-1,3-N-ACETYLGLUCOSAMINYLTRANSFERASE"/>
    <property type="match status" value="1"/>
</dbReference>
<evidence type="ECO:0000256" key="1">
    <source>
        <dbReference type="ARBA" id="ARBA00004323"/>
    </source>
</evidence>
<keyword evidence="4 13" id="KW-0328">Glycosyltransferase</keyword>
<evidence type="ECO:0000256" key="3">
    <source>
        <dbReference type="ARBA" id="ARBA00008661"/>
    </source>
</evidence>